<evidence type="ECO:0000256" key="6">
    <source>
        <dbReference type="PIRSR" id="PIRSR600821-50"/>
    </source>
</evidence>
<dbReference type="GO" id="GO:0009252">
    <property type="term" value="P:peptidoglycan biosynthetic process"/>
    <property type="evidence" value="ECO:0007669"/>
    <property type="project" value="TreeGrafter"/>
</dbReference>
<dbReference type="SUPFAM" id="SSF51419">
    <property type="entry name" value="PLP-binding barrel"/>
    <property type="match status" value="1"/>
</dbReference>
<keyword evidence="3 5" id="KW-0663">Pyridoxal phosphate</keyword>
<feature type="modified residue" description="N6-(pyridoxal phosphate)lysine" evidence="5 6">
    <location>
        <position position="41"/>
    </location>
</feature>
<dbReference type="RefSeq" id="WP_014478898.1">
    <property type="nucleotide sequence ID" value="NZ_BAABSX010000002.1"/>
</dbReference>
<dbReference type="InterPro" id="IPR020622">
    <property type="entry name" value="Ala_racemase_pyridoxalP-BS"/>
</dbReference>
<dbReference type="Pfam" id="PF00842">
    <property type="entry name" value="Ala_racemase_C"/>
    <property type="match status" value="1"/>
</dbReference>
<comment type="pathway">
    <text evidence="5">Amino-acid biosynthesis; D-alanine biosynthesis; D-alanine from L-alanine: step 1/1.</text>
</comment>
<dbReference type="Gene3D" id="3.20.20.10">
    <property type="entry name" value="Alanine racemase"/>
    <property type="match status" value="1"/>
</dbReference>
<dbReference type="PATRIC" id="fig|1423.173.peg.2910"/>
<name>A0A0C3EQ39_BACIU</name>
<dbReference type="Pfam" id="PF01168">
    <property type="entry name" value="Ala_racemase_N"/>
    <property type="match status" value="1"/>
</dbReference>
<dbReference type="STRING" id="483913.AN935_02415"/>
<evidence type="ECO:0000256" key="1">
    <source>
        <dbReference type="ARBA" id="ARBA00000316"/>
    </source>
</evidence>
<sequence>MSTKPFYRDTWAEIDLSAIKENVSNMKKHIGEHVHLMAVVKANAYGHGDAETAKAALDAGASCLAVAILDEAISLRKKGLKAPILVLGAVPPEYVAIAAEYDVTLTGYSVEWLQEAARHTKKGYLHFHLKVDTGMNRLGVKTEEEVQNVMAILDRNPRLKCKGVFTHFATADEKERGYFLMQFERFKELIAPLPLKNLMVHCANSAAGLRLKKGFFNAVRFGIGMYGLRPSADISDEIPFQLRPAFTLHSTLSHVKLIRKGESVSYGAEYTAEKDTWIGTVPVGYADGWLRKLKGTDILVKGKRLKIAGRICMDQFMVELDQEYPPGTKVTLIGRQGDEYISMDEIAGRLETINYEVACTISSRVPRMFLENGSIMEVRNPLLQVNTSN</sequence>
<proteinExistence type="inferred from homology"/>
<evidence type="ECO:0000256" key="2">
    <source>
        <dbReference type="ARBA" id="ARBA00001933"/>
    </source>
</evidence>
<dbReference type="NCBIfam" id="TIGR00492">
    <property type="entry name" value="alr"/>
    <property type="match status" value="1"/>
</dbReference>
<dbReference type="EMBL" id="CP120576">
    <property type="protein sequence ID" value="WEY84929.1"/>
    <property type="molecule type" value="Genomic_DNA"/>
</dbReference>
<feature type="binding site" evidence="5 7">
    <location>
        <position position="313"/>
    </location>
    <ligand>
        <name>substrate</name>
    </ligand>
</feature>
<evidence type="ECO:0000256" key="7">
    <source>
        <dbReference type="PIRSR" id="PIRSR600821-52"/>
    </source>
</evidence>
<keyword evidence="4 5" id="KW-0413">Isomerase</keyword>
<comment type="function">
    <text evidence="5">Catalyzes the interconversion of L-alanine and D-alanine. May also act on other amino acids.</text>
</comment>
<dbReference type="InterPro" id="IPR029066">
    <property type="entry name" value="PLP-binding_barrel"/>
</dbReference>
<dbReference type="AlphaFoldDB" id="A0A0C3EQ39"/>
<dbReference type="Proteomes" id="UP001214898">
    <property type="component" value="Chromosome"/>
</dbReference>
<accession>A0A0C3EQ39</accession>
<gene>
    <name evidence="10" type="primary">alr</name>
    <name evidence="10" type="ORF">P5633_00990</name>
    <name evidence="9" type="ORF">SC09_Contig25orf00640</name>
</gene>
<feature type="active site" description="Proton acceptor; specific for D-alanine" evidence="5">
    <location>
        <position position="41"/>
    </location>
</feature>
<evidence type="ECO:0000313" key="9">
    <source>
        <dbReference type="EMBL" id="KIU10799.1"/>
    </source>
</evidence>
<dbReference type="InterPro" id="IPR000821">
    <property type="entry name" value="Ala_racemase"/>
</dbReference>
<dbReference type="FunFam" id="3.20.20.10:FF:000002">
    <property type="entry name" value="Alanine racemase"/>
    <property type="match status" value="1"/>
</dbReference>
<dbReference type="InterPro" id="IPR009006">
    <property type="entry name" value="Ala_racemase/Decarboxylase_C"/>
</dbReference>
<comment type="catalytic activity">
    <reaction evidence="1 5">
        <text>L-alanine = D-alanine</text>
        <dbReference type="Rhea" id="RHEA:20249"/>
        <dbReference type="ChEBI" id="CHEBI:57416"/>
        <dbReference type="ChEBI" id="CHEBI:57972"/>
        <dbReference type="EC" id="5.1.1.1"/>
    </reaction>
</comment>
<dbReference type="EC" id="5.1.1.1" evidence="5"/>
<dbReference type="PANTHER" id="PTHR30511:SF0">
    <property type="entry name" value="ALANINE RACEMASE, CATABOLIC-RELATED"/>
    <property type="match status" value="1"/>
</dbReference>
<dbReference type="PROSITE" id="PS00395">
    <property type="entry name" value="ALANINE_RACEMASE"/>
    <property type="match status" value="1"/>
</dbReference>
<feature type="binding site" evidence="5 7">
    <location>
        <position position="137"/>
    </location>
    <ligand>
        <name>substrate</name>
    </ligand>
</feature>
<evidence type="ECO:0000313" key="11">
    <source>
        <dbReference type="Proteomes" id="UP000032247"/>
    </source>
</evidence>
<feature type="domain" description="Alanine racemase C-terminal" evidence="8">
    <location>
        <begin position="245"/>
        <end position="370"/>
    </location>
</feature>
<comment type="similarity">
    <text evidence="5">Belongs to the alanine racemase family.</text>
</comment>
<dbReference type="FunFam" id="2.40.37.10:FF:000006">
    <property type="entry name" value="Alanine racemase"/>
    <property type="match status" value="1"/>
</dbReference>
<organism evidence="9 11">
    <name type="scientific">Bacillus subtilis</name>
    <dbReference type="NCBI Taxonomy" id="1423"/>
    <lineage>
        <taxon>Bacteria</taxon>
        <taxon>Bacillati</taxon>
        <taxon>Bacillota</taxon>
        <taxon>Bacilli</taxon>
        <taxon>Bacillales</taxon>
        <taxon>Bacillaceae</taxon>
        <taxon>Bacillus</taxon>
    </lineage>
</organism>
<dbReference type="GO" id="GO:0005829">
    <property type="term" value="C:cytosol"/>
    <property type="evidence" value="ECO:0007669"/>
    <property type="project" value="TreeGrafter"/>
</dbReference>
<comment type="cofactor">
    <cofactor evidence="2 5 6">
        <name>pyridoxal 5'-phosphate</name>
        <dbReference type="ChEBI" id="CHEBI:597326"/>
    </cofactor>
</comment>
<dbReference type="PRINTS" id="PR00992">
    <property type="entry name" value="ALARACEMASE"/>
</dbReference>
<dbReference type="SUPFAM" id="SSF50621">
    <property type="entry name" value="Alanine racemase C-terminal domain-like"/>
    <property type="match status" value="1"/>
</dbReference>
<dbReference type="GO" id="GO:0030632">
    <property type="term" value="P:D-alanine biosynthetic process"/>
    <property type="evidence" value="ECO:0007669"/>
    <property type="project" value="UniProtKB-UniRule"/>
</dbReference>
<evidence type="ECO:0000313" key="10">
    <source>
        <dbReference type="EMBL" id="WEY84929.1"/>
    </source>
</evidence>
<dbReference type="InterPro" id="IPR001608">
    <property type="entry name" value="Ala_racemase_N"/>
</dbReference>
<dbReference type="SMART" id="SM01005">
    <property type="entry name" value="Ala_racemase_C"/>
    <property type="match status" value="1"/>
</dbReference>
<dbReference type="Proteomes" id="UP000032247">
    <property type="component" value="Unassembled WGS sequence"/>
</dbReference>
<evidence type="ECO:0000256" key="4">
    <source>
        <dbReference type="ARBA" id="ARBA00023235"/>
    </source>
</evidence>
<dbReference type="CDD" id="cd00430">
    <property type="entry name" value="PLPDE_III_AR"/>
    <property type="match status" value="1"/>
</dbReference>
<dbReference type="InterPro" id="IPR011079">
    <property type="entry name" value="Ala_racemase_C"/>
</dbReference>
<dbReference type="UniPathway" id="UPA00042">
    <property type="reaction ID" value="UER00497"/>
</dbReference>
<dbReference type="Gene3D" id="2.40.37.10">
    <property type="entry name" value="Lyase, Ornithine Decarboxylase, Chain A, domain 1"/>
    <property type="match status" value="1"/>
</dbReference>
<reference evidence="9 11" key="1">
    <citation type="submission" date="2014-12" db="EMBL/GenBank/DDBJ databases">
        <title>Comparative genome analysis of Bacillus coagulans HM-08, Clostridium butyricum HM-68, Bacillus subtilis HM-66 and Bacillus licheniformis BL-09.</title>
        <authorList>
            <person name="Zhang H."/>
        </authorList>
    </citation>
    <scope>NUCLEOTIDE SEQUENCE [LARGE SCALE GENOMIC DNA]</scope>
    <source>
        <strain evidence="9 11">HM-66</strain>
    </source>
</reference>
<dbReference type="EMBL" id="JXBC01000004">
    <property type="protein sequence ID" value="KIU10799.1"/>
    <property type="molecule type" value="Genomic_DNA"/>
</dbReference>
<reference evidence="10" key="2">
    <citation type="submission" date="2023-03" db="EMBL/GenBank/DDBJ databases">
        <title>Complete genome sequences of 52 Bacillus and Priestia strains isolated from West-African fermentations and 26 reference strains from the DSMZ collection.</title>
        <authorList>
            <person name="Wiedenbein E.S."/>
            <person name="Canoy T.S."/>
            <person name="Hui Y."/>
            <person name="Parkouda C."/>
            <person name="Dawende C."/>
            <person name="Ametefe E."/>
            <person name="Jespersen L."/>
            <person name="Nielsen D.S."/>
        </authorList>
    </citation>
    <scope>NUCLEOTIDE SEQUENCE</scope>
    <source>
        <strain evidence="10">PRO56</strain>
    </source>
</reference>
<evidence type="ECO:0000256" key="3">
    <source>
        <dbReference type="ARBA" id="ARBA00022898"/>
    </source>
</evidence>
<evidence type="ECO:0000259" key="8">
    <source>
        <dbReference type="SMART" id="SM01005"/>
    </source>
</evidence>
<dbReference type="GO" id="GO:0008784">
    <property type="term" value="F:alanine racemase activity"/>
    <property type="evidence" value="ECO:0007669"/>
    <property type="project" value="UniProtKB-UniRule"/>
</dbReference>
<evidence type="ECO:0000256" key="5">
    <source>
        <dbReference type="HAMAP-Rule" id="MF_01201"/>
    </source>
</evidence>
<dbReference type="PANTHER" id="PTHR30511">
    <property type="entry name" value="ALANINE RACEMASE"/>
    <property type="match status" value="1"/>
</dbReference>
<feature type="active site" description="Proton acceptor; specific for L-alanine" evidence="5">
    <location>
        <position position="266"/>
    </location>
</feature>
<protein>
    <recommendedName>
        <fullName evidence="5">Alanine racemase</fullName>
        <ecNumber evidence="5">5.1.1.1</ecNumber>
    </recommendedName>
</protein>
<dbReference type="GO" id="GO:0030170">
    <property type="term" value="F:pyridoxal phosphate binding"/>
    <property type="evidence" value="ECO:0007669"/>
    <property type="project" value="UniProtKB-UniRule"/>
</dbReference>
<dbReference type="HAMAP" id="MF_01201">
    <property type="entry name" value="Ala_racemase"/>
    <property type="match status" value="1"/>
</dbReference>